<dbReference type="STRING" id="42156.A0A3P6UTQ3"/>
<evidence type="ECO:0000259" key="3">
    <source>
        <dbReference type="PROSITE" id="PS01031"/>
    </source>
</evidence>
<evidence type="ECO:0000313" key="5">
    <source>
        <dbReference type="Proteomes" id="UP000277928"/>
    </source>
</evidence>
<keyword evidence="5" id="KW-1185">Reference proteome</keyword>
<feature type="domain" description="SHSP" evidence="3">
    <location>
        <begin position="18"/>
        <end position="113"/>
    </location>
</feature>
<evidence type="ECO:0000256" key="1">
    <source>
        <dbReference type="PROSITE-ProRule" id="PRU00285"/>
    </source>
</evidence>
<dbReference type="GO" id="GO:0005737">
    <property type="term" value="C:cytoplasm"/>
    <property type="evidence" value="ECO:0007669"/>
    <property type="project" value="TreeGrafter"/>
</dbReference>
<dbReference type="EMBL" id="UYRX01000478">
    <property type="protein sequence ID" value="VDK82778.1"/>
    <property type="molecule type" value="Genomic_DNA"/>
</dbReference>
<dbReference type="GO" id="GO:0005634">
    <property type="term" value="C:nucleus"/>
    <property type="evidence" value="ECO:0007669"/>
    <property type="project" value="TreeGrafter"/>
</dbReference>
<dbReference type="PROSITE" id="PS01031">
    <property type="entry name" value="SHSP"/>
    <property type="match status" value="1"/>
</dbReference>
<dbReference type="GO" id="GO:0009408">
    <property type="term" value="P:response to heat"/>
    <property type="evidence" value="ECO:0007669"/>
    <property type="project" value="TreeGrafter"/>
</dbReference>
<protein>
    <recommendedName>
        <fullName evidence="3">SHSP domain-containing protein</fullName>
    </recommendedName>
</protein>
<dbReference type="InterPro" id="IPR002068">
    <property type="entry name" value="A-crystallin/Hsp20_dom"/>
</dbReference>
<dbReference type="Gene3D" id="2.60.40.790">
    <property type="match status" value="1"/>
</dbReference>
<dbReference type="Pfam" id="PF00011">
    <property type="entry name" value="HSP20"/>
    <property type="match status" value="1"/>
</dbReference>
<dbReference type="InterPro" id="IPR008978">
    <property type="entry name" value="HSP20-like_chaperone"/>
</dbReference>
<dbReference type="PANTHER" id="PTHR45640:SF35">
    <property type="entry name" value="HEAT SHOCK PROTEIN HSP-12.2"/>
    <property type="match status" value="1"/>
</dbReference>
<accession>A0A3P6UTQ3</accession>
<proteinExistence type="inferred from homology"/>
<dbReference type="PANTHER" id="PTHR45640">
    <property type="entry name" value="HEAT SHOCK PROTEIN HSP-12.2-RELATED"/>
    <property type="match status" value="1"/>
</dbReference>
<dbReference type="OrthoDB" id="1431247at2759"/>
<dbReference type="InterPro" id="IPR001436">
    <property type="entry name" value="Alpha-crystallin/sHSP_animal"/>
</dbReference>
<dbReference type="FunFam" id="2.60.40.790:FF:000036">
    <property type="entry name" value="Heat Shock Protein"/>
    <property type="match status" value="1"/>
</dbReference>
<name>A0A3P6UTQ3_LITSI</name>
<gene>
    <name evidence="4" type="ORF">NLS_LOCUS5906</name>
</gene>
<evidence type="ECO:0000256" key="2">
    <source>
        <dbReference type="RuleBase" id="RU003616"/>
    </source>
</evidence>
<dbReference type="Proteomes" id="UP000277928">
    <property type="component" value="Unassembled WGS sequence"/>
</dbReference>
<dbReference type="GO" id="GO:0042026">
    <property type="term" value="P:protein refolding"/>
    <property type="evidence" value="ECO:0007669"/>
    <property type="project" value="TreeGrafter"/>
</dbReference>
<dbReference type="CDD" id="cd06526">
    <property type="entry name" value="metazoan_ACD"/>
    <property type="match status" value="1"/>
</dbReference>
<organism evidence="4 5">
    <name type="scientific">Litomosoides sigmodontis</name>
    <name type="common">Filarial nematode worm</name>
    <dbReference type="NCBI Taxonomy" id="42156"/>
    <lineage>
        <taxon>Eukaryota</taxon>
        <taxon>Metazoa</taxon>
        <taxon>Ecdysozoa</taxon>
        <taxon>Nematoda</taxon>
        <taxon>Chromadorea</taxon>
        <taxon>Rhabditida</taxon>
        <taxon>Spirurina</taxon>
        <taxon>Spiruromorpha</taxon>
        <taxon>Filarioidea</taxon>
        <taxon>Onchocercidae</taxon>
        <taxon>Litomosoides</taxon>
    </lineage>
</organism>
<dbReference type="PRINTS" id="PR00299">
    <property type="entry name" value="ACRYSTALLIN"/>
</dbReference>
<reference evidence="4 5" key="1">
    <citation type="submission" date="2018-08" db="EMBL/GenBank/DDBJ databases">
        <authorList>
            <person name="Laetsch R D."/>
            <person name="Stevens L."/>
            <person name="Kumar S."/>
            <person name="Blaxter L. M."/>
        </authorList>
    </citation>
    <scope>NUCLEOTIDE SEQUENCE [LARGE SCALE GENOMIC DNA]</scope>
</reference>
<sequence length="113" mass="13008">MEEKVVELTHDWSADRWDWPLQHSDEVIKVINTSDKFEVGLDASFFSSKEIEVKVVGDNLILHCRHESRAEKFGDIKREISRTYKLPSDVDTKTLTSNLTKRGHLIIAAKKKA</sequence>
<dbReference type="SUPFAM" id="SSF49764">
    <property type="entry name" value="HSP20-like chaperones"/>
    <property type="match status" value="1"/>
</dbReference>
<dbReference type="AlphaFoldDB" id="A0A3P6UTQ3"/>
<dbReference type="OMA" id="VKVCGQD"/>
<comment type="similarity">
    <text evidence="1 2">Belongs to the small heat shock protein (HSP20) family.</text>
</comment>
<dbReference type="GO" id="GO:0051082">
    <property type="term" value="F:unfolded protein binding"/>
    <property type="evidence" value="ECO:0007669"/>
    <property type="project" value="TreeGrafter"/>
</dbReference>
<evidence type="ECO:0000313" key="4">
    <source>
        <dbReference type="EMBL" id="VDK82778.1"/>
    </source>
</evidence>